<protein>
    <recommendedName>
        <fullName evidence="3">Deoxynucleotide monophosphate kinase</fullName>
    </recommendedName>
</protein>
<proteinExistence type="predicted"/>
<dbReference type="InterPro" id="IPR027417">
    <property type="entry name" value="P-loop_NTPase"/>
</dbReference>
<dbReference type="SUPFAM" id="SSF52540">
    <property type="entry name" value="P-loop containing nucleoside triphosphate hydrolases"/>
    <property type="match status" value="1"/>
</dbReference>
<evidence type="ECO:0008006" key="3">
    <source>
        <dbReference type="Google" id="ProtNLM"/>
    </source>
</evidence>
<dbReference type="CDD" id="cd02019">
    <property type="entry name" value="NK"/>
    <property type="match status" value="1"/>
</dbReference>
<gene>
    <name evidence="1" type="ORF">L4923_18550</name>
</gene>
<dbReference type="EMBL" id="JAKREW010000020">
    <property type="protein sequence ID" value="MCG7507032.1"/>
    <property type="molecule type" value="Genomic_DNA"/>
</dbReference>
<accession>A0ABS9QHV1</accession>
<evidence type="ECO:0000313" key="2">
    <source>
        <dbReference type="Proteomes" id="UP001201701"/>
    </source>
</evidence>
<organism evidence="1 2">
    <name type="scientific">Mesorhizobium retamae</name>
    <dbReference type="NCBI Taxonomy" id="2912854"/>
    <lineage>
        <taxon>Bacteria</taxon>
        <taxon>Pseudomonadati</taxon>
        <taxon>Pseudomonadota</taxon>
        <taxon>Alphaproteobacteria</taxon>
        <taxon>Hyphomicrobiales</taxon>
        <taxon>Phyllobacteriaceae</taxon>
        <taxon>Mesorhizobium</taxon>
    </lineage>
</organism>
<name>A0ABS9QHV1_9HYPH</name>
<reference evidence="1 2" key="1">
    <citation type="submission" date="2022-02" db="EMBL/GenBank/DDBJ databases">
        <title>Draft genome sequence of Mezorhizobium retamae strain IRAMC:0171 isolated from Retama raetam nodules.</title>
        <authorList>
            <person name="Bengaied R."/>
            <person name="Sbissi I."/>
            <person name="Huber K."/>
            <person name="Ghodbane F."/>
            <person name="Nouioui I."/>
            <person name="Tarhouni M."/>
            <person name="Gtari M."/>
        </authorList>
    </citation>
    <scope>NUCLEOTIDE SEQUENCE [LARGE SCALE GENOMIC DNA]</scope>
    <source>
        <strain evidence="1 2">IRAMC:0171</strain>
    </source>
</reference>
<sequence>MAYANDNLPLPMIGLTGRRNVGKSTVANLLVKEFGYQKAHAFEVGLEAAREFFIAMGFDADDAWEMTYGDLKDVPNEDLPGGVAPRYYLEKSGHFHATVLGTEWTLALAIKCARRRAPHAPIVVESLVYEAPWFKQQGGIVWRLERPGHEGPAGVESDKVQALIVADEVIAAVTKEELLSRARESARRMVD</sequence>
<dbReference type="Proteomes" id="UP001201701">
    <property type="component" value="Unassembled WGS sequence"/>
</dbReference>
<dbReference type="RefSeq" id="WP_239367787.1">
    <property type="nucleotide sequence ID" value="NZ_JAKREW010000020.1"/>
</dbReference>
<keyword evidence="2" id="KW-1185">Reference proteome</keyword>
<evidence type="ECO:0000313" key="1">
    <source>
        <dbReference type="EMBL" id="MCG7507032.1"/>
    </source>
</evidence>
<comment type="caution">
    <text evidence="1">The sequence shown here is derived from an EMBL/GenBank/DDBJ whole genome shotgun (WGS) entry which is preliminary data.</text>
</comment>